<evidence type="ECO:0000256" key="6">
    <source>
        <dbReference type="ARBA" id="ARBA00023180"/>
    </source>
</evidence>
<proteinExistence type="predicted"/>
<dbReference type="GO" id="GO:0032933">
    <property type="term" value="P:SREBP signaling pathway"/>
    <property type="evidence" value="ECO:0007669"/>
    <property type="project" value="InterPro"/>
</dbReference>
<dbReference type="Gene3D" id="2.130.10.10">
    <property type="entry name" value="YVTN repeat-like/Quinoprotein amine dehydrogenase"/>
    <property type="match status" value="2"/>
</dbReference>
<accession>A0A4C1ZTJ8</accession>
<dbReference type="InterPro" id="IPR015943">
    <property type="entry name" value="WD40/YVTN_repeat-like_dom_sf"/>
</dbReference>
<feature type="repeat" description="WD" evidence="7">
    <location>
        <begin position="8"/>
        <end position="47"/>
    </location>
</feature>
<keyword evidence="5" id="KW-0472">Membrane</keyword>
<reference evidence="10 11" key="1">
    <citation type="journal article" date="2019" name="Commun. Biol.">
        <title>The bagworm genome reveals a unique fibroin gene that provides high tensile strength.</title>
        <authorList>
            <person name="Kono N."/>
            <person name="Nakamura H."/>
            <person name="Ohtoshi R."/>
            <person name="Tomita M."/>
            <person name="Numata K."/>
            <person name="Arakawa K."/>
        </authorList>
    </citation>
    <scope>NUCLEOTIDE SEQUENCE [LARGE SCALE GENOMIC DNA]</scope>
</reference>
<dbReference type="GO" id="GO:0045540">
    <property type="term" value="P:regulation of cholesterol biosynthetic process"/>
    <property type="evidence" value="ECO:0007669"/>
    <property type="project" value="TreeGrafter"/>
</dbReference>
<keyword evidence="4" id="KW-1133">Transmembrane helix</keyword>
<keyword evidence="7" id="KW-0853">WD repeat</keyword>
<feature type="region of interest" description="Disordered" evidence="8">
    <location>
        <begin position="155"/>
        <end position="179"/>
    </location>
</feature>
<dbReference type="GO" id="GO:0032936">
    <property type="term" value="C:SREBP-SCAP complex"/>
    <property type="evidence" value="ECO:0007669"/>
    <property type="project" value="TreeGrafter"/>
</dbReference>
<dbReference type="InterPro" id="IPR036322">
    <property type="entry name" value="WD40_repeat_dom_sf"/>
</dbReference>
<evidence type="ECO:0000256" key="7">
    <source>
        <dbReference type="PROSITE-ProRule" id="PRU00221"/>
    </source>
</evidence>
<dbReference type="GO" id="GO:0032934">
    <property type="term" value="F:sterol binding"/>
    <property type="evidence" value="ECO:0007669"/>
    <property type="project" value="InterPro"/>
</dbReference>
<feature type="repeat" description="WD" evidence="7">
    <location>
        <begin position="475"/>
        <end position="514"/>
    </location>
</feature>
<dbReference type="Pfam" id="PF00400">
    <property type="entry name" value="WD40"/>
    <property type="match status" value="1"/>
</dbReference>
<dbReference type="InterPro" id="IPR057042">
    <property type="entry name" value="Beta-prop_SCAP"/>
</dbReference>
<evidence type="ECO:0000256" key="5">
    <source>
        <dbReference type="ARBA" id="ARBA00023136"/>
    </source>
</evidence>
<keyword evidence="3" id="KW-0256">Endoplasmic reticulum</keyword>
<keyword evidence="2" id="KW-0812">Transmembrane</keyword>
<dbReference type="AlphaFoldDB" id="A0A4C1ZTJ8"/>
<dbReference type="PROSITE" id="PS50082">
    <property type="entry name" value="WD_REPEATS_2"/>
    <property type="match status" value="2"/>
</dbReference>
<comment type="caution">
    <text evidence="10">The sequence shown here is derived from an EMBL/GenBank/DDBJ whole genome shotgun (WGS) entry which is preliminary data.</text>
</comment>
<dbReference type="SUPFAM" id="SSF50978">
    <property type="entry name" value="WD40 repeat-like"/>
    <property type="match status" value="1"/>
</dbReference>
<sequence length="596" mass="66670">MEAVPLVVSGHNHEVECLVSDGEKIVSSCLQGTIKVWDSQNGDLLTEIDRYEYFNKQSQSEDYQPKEAMPTSKSEQELKFDLLPASCCAHNASEIKTKNEATHTLRRRLVDHVSNLSDKISSNETDQVLLQTGESAQYDFVKSFRDLYSVGQTKKRKNSEFENSKPTSSLDSEMNKQNHDKNKLSLNLDDVNFNEISITSLSSSTDSNIHNDQRTEFSRSSGSIESDTDATNRNWKGKPISGSPIWCMDFCSDLIVLGCADGRLEFWEASTAKLLCTWWNAADRNSCSGITHVRALAAARRFCMASLSGQLTLVRLNAYNAAAGVNVDWKFSTVYKRTHKRTGSTGSISSHHIHHDDSHSIYNRMDRQSFSYITQDQESYEEEVHCSRVAQCRAHQQPITEMHSQSSRILTGGQDHILKVFLNSDLTPLFTLHGHCGPITSCFIDHANPTIGGSGFQDGLLCVWDLYTGACLYSTQAHDGAVTSLAYTASYVISCGADERLCIWDRFQGHMLNSIHVVGFNYMSQMLPLTHTMLLIGDRSGLIVYDLSSGEIIRRVLLGQNDGCVFVRKIVPLRDAVVCDYANHLRIVRFPLVSKL</sequence>
<dbReference type="SMART" id="SM00320">
    <property type="entry name" value="WD40"/>
    <property type="match status" value="5"/>
</dbReference>
<keyword evidence="6" id="KW-0325">Glycoprotein</keyword>
<evidence type="ECO:0000256" key="2">
    <source>
        <dbReference type="ARBA" id="ARBA00022692"/>
    </source>
</evidence>
<organism evidence="10 11">
    <name type="scientific">Eumeta variegata</name>
    <name type="common">Bagworm moth</name>
    <name type="synonym">Eumeta japonica</name>
    <dbReference type="NCBI Taxonomy" id="151549"/>
    <lineage>
        <taxon>Eukaryota</taxon>
        <taxon>Metazoa</taxon>
        <taxon>Ecdysozoa</taxon>
        <taxon>Arthropoda</taxon>
        <taxon>Hexapoda</taxon>
        <taxon>Insecta</taxon>
        <taxon>Pterygota</taxon>
        <taxon>Neoptera</taxon>
        <taxon>Endopterygota</taxon>
        <taxon>Lepidoptera</taxon>
        <taxon>Glossata</taxon>
        <taxon>Ditrysia</taxon>
        <taxon>Tineoidea</taxon>
        <taxon>Psychidae</taxon>
        <taxon>Oiketicinae</taxon>
        <taxon>Eumeta</taxon>
    </lineage>
</organism>
<dbReference type="GO" id="GO:0005789">
    <property type="term" value="C:endoplasmic reticulum membrane"/>
    <property type="evidence" value="ECO:0007669"/>
    <property type="project" value="UniProtKB-SubCell"/>
</dbReference>
<dbReference type="PANTHER" id="PTHR46378:SF1">
    <property type="entry name" value="STEROL REGULATORY ELEMENT-BINDING PROTEIN CLEAVAGE-ACTIVATING PROTEIN"/>
    <property type="match status" value="1"/>
</dbReference>
<dbReference type="OrthoDB" id="361494at2759"/>
<dbReference type="STRING" id="151549.A0A4C1ZTJ8"/>
<dbReference type="PANTHER" id="PTHR46378">
    <property type="entry name" value="STEROL REGULATORY ELEMENT-BINDING PROTEIN CLEAVAGE-ACTIVATING PROTEIN"/>
    <property type="match status" value="1"/>
</dbReference>
<dbReference type="GO" id="GO:0000139">
    <property type="term" value="C:Golgi membrane"/>
    <property type="evidence" value="ECO:0007669"/>
    <property type="project" value="InterPro"/>
</dbReference>
<evidence type="ECO:0000256" key="8">
    <source>
        <dbReference type="SAM" id="MobiDB-lite"/>
    </source>
</evidence>
<comment type="subcellular location">
    <subcellularLocation>
        <location evidence="1">Endoplasmic reticulum membrane</location>
        <topology evidence="1">Multi-pass membrane protein</topology>
    </subcellularLocation>
</comment>
<evidence type="ECO:0000256" key="3">
    <source>
        <dbReference type="ARBA" id="ARBA00022824"/>
    </source>
</evidence>
<dbReference type="Pfam" id="PF24017">
    <property type="entry name" value="Beta-prop_SCAP"/>
    <property type="match status" value="1"/>
</dbReference>
<feature type="compositionally biased region" description="Polar residues" evidence="8">
    <location>
        <begin position="218"/>
        <end position="232"/>
    </location>
</feature>
<dbReference type="InterPro" id="IPR001680">
    <property type="entry name" value="WD40_rpt"/>
</dbReference>
<protein>
    <submittedName>
        <fullName evidence="10">Sterol regulatory element-binding protein cleavage-activating protein</fullName>
    </submittedName>
</protein>
<name>A0A4C1ZTJ8_EUMVA</name>
<feature type="domain" description="SCAP beta-propeller" evidence="9">
    <location>
        <begin position="381"/>
        <end position="588"/>
    </location>
</feature>
<evidence type="ECO:0000256" key="4">
    <source>
        <dbReference type="ARBA" id="ARBA00022989"/>
    </source>
</evidence>
<dbReference type="Proteomes" id="UP000299102">
    <property type="component" value="Unassembled WGS sequence"/>
</dbReference>
<feature type="region of interest" description="Disordered" evidence="8">
    <location>
        <begin position="204"/>
        <end position="232"/>
    </location>
</feature>
<evidence type="ECO:0000256" key="1">
    <source>
        <dbReference type="ARBA" id="ARBA00004477"/>
    </source>
</evidence>
<dbReference type="InterPro" id="IPR030225">
    <property type="entry name" value="SCAP"/>
</dbReference>
<evidence type="ECO:0000259" key="9">
    <source>
        <dbReference type="Pfam" id="PF24017"/>
    </source>
</evidence>
<dbReference type="EMBL" id="BGZK01002109">
    <property type="protein sequence ID" value="GBP90752.1"/>
    <property type="molecule type" value="Genomic_DNA"/>
</dbReference>
<keyword evidence="11" id="KW-1185">Reference proteome</keyword>
<evidence type="ECO:0000313" key="11">
    <source>
        <dbReference type="Proteomes" id="UP000299102"/>
    </source>
</evidence>
<gene>
    <name evidence="10" type="primary">scap</name>
    <name evidence="10" type="ORF">EVAR_68049_1</name>
</gene>
<evidence type="ECO:0000313" key="10">
    <source>
        <dbReference type="EMBL" id="GBP90752.1"/>
    </source>
</evidence>